<dbReference type="SUPFAM" id="SSF55021">
    <property type="entry name" value="ACT-like"/>
    <property type="match status" value="1"/>
</dbReference>
<evidence type="ECO:0000256" key="7">
    <source>
        <dbReference type="ARBA" id="ARBA00023002"/>
    </source>
</evidence>
<dbReference type="InterPro" id="IPR029752">
    <property type="entry name" value="D-isomer_DH_CS1"/>
</dbReference>
<proteinExistence type="inferred from homology"/>
<dbReference type="GO" id="GO:0004617">
    <property type="term" value="F:phosphoglycerate dehydrogenase activity"/>
    <property type="evidence" value="ECO:0007669"/>
    <property type="project" value="UniProtKB-EC"/>
</dbReference>
<dbReference type="RefSeq" id="WP_078764924.1">
    <property type="nucleotide sequence ID" value="NZ_FUXZ01000002.1"/>
</dbReference>
<dbReference type="PANTHER" id="PTHR42938:SF47">
    <property type="entry name" value="HYDROXYPYRUVATE REDUCTASE"/>
    <property type="match status" value="1"/>
</dbReference>
<evidence type="ECO:0000256" key="6">
    <source>
        <dbReference type="ARBA" id="ARBA00021582"/>
    </source>
</evidence>
<keyword evidence="15" id="KW-1185">Reference proteome</keyword>
<evidence type="ECO:0000256" key="11">
    <source>
        <dbReference type="ARBA" id="ARBA00048731"/>
    </source>
</evidence>
<evidence type="ECO:0000256" key="5">
    <source>
        <dbReference type="ARBA" id="ARBA00013143"/>
    </source>
</evidence>
<evidence type="ECO:0000256" key="9">
    <source>
        <dbReference type="ARBA" id="ARBA00030455"/>
    </source>
</evidence>
<keyword evidence="7 12" id="KW-0560">Oxidoreductase</keyword>
<dbReference type="EC" id="1.1.1.95" evidence="5"/>
<accession>A0A1T4V3V0</accession>
<comment type="similarity">
    <text evidence="3 12">Belongs to the D-isomer specific 2-hydroxyacid dehydrogenase family.</text>
</comment>
<evidence type="ECO:0000256" key="3">
    <source>
        <dbReference type="ARBA" id="ARBA00005854"/>
    </source>
</evidence>
<dbReference type="PROSITE" id="PS51671">
    <property type="entry name" value="ACT"/>
    <property type="match status" value="1"/>
</dbReference>
<dbReference type="InterPro" id="IPR045865">
    <property type="entry name" value="ACT-like_dom_sf"/>
</dbReference>
<dbReference type="CDD" id="cd12174">
    <property type="entry name" value="PGDH_like_3"/>
    <property type="match status" value="1"/>
</dbReference>
<dbReference type="SUPFAM" id="SSF52283">
    <property type="entry name" value="Formate/glycerate dehydrogenase catalytic domain-like"/>
    <property type="match status" value="1"/>
</dbReference>
<dbReference type="Pfam" id="PF02826">
    <property type="entry name" value="2-Hacid_dh_C"/>
    <property type="match status" value="1"/>
</dbReference>
<comment type="catalytic activity">
    <reaction evidence="10">
        <text>(R)-2-hydroxyglutarate + NAD(+) = 2-oxoglutarate + NADH + H(+)</text>
        <dbReference type="Rhea" id="RHEA:49612"/>
        <dbReference type="ChEBI" id="CHEBI:15378"/>
        <dbReference type="ChEBI" id="CHEBI:15801"/>
        <dbReference type="ChEBI" id="CHEBI:16810"/>
        <dbReference type="ChEBI" id="CHEBI:57540"/>
        <dbReference type="ChEBI" id="CHEBI:57945"/>
        <dbReference type="EC" id="1.1.1.399"/>
    </reaction>
</comment>
<dbReference type="AlphaFoldDB" id="A0A1T4V3V0"/>
<evidence type="ECO:0000256" key="10">
    <source>
        <dbReference type="ARBA" id="ARBA00048126"/>
    </source>
</evidence>
<evidence type="ECO:0000313" key="15">
    <source>
        <dbReference type="Proteomes" id="UP000190814"/>
    </source>
</evidence>
<dbReference type="CDD" id="cd04901">
    <property type="entry name" value="ACT_3PGDH"/>
    <property type="match status" value="1"/>
</dbReference>
<dbReference type="OrthoDB" id="9805416at2"/>
<protein>
    <recommendedName>
        <fullName evidence="6">D-3-phosphoglycerate dehydrogenase</fullName>
        <ecNumber evidence="4">1.1.1.399</ecNumber>
        <ecNumber evidence="5">1.1.1.95</ecNumber>
    </recommendedName>
    <alternativeName>
        <fullName evidence="9">2-oxoglutarate reductase</fullName>
    </alternativeName>
</protein>
<dbReference type="GO" id="GO:0051287">
    <property type="term" value="F:NAD binding"/>
    <property type="evidence" value="ECO:0007669"/>
    <property type="project" value="InterPro"/>
</dbReference>
<comment type="function">
    <text evidence="1">Catalyzes the reversible oxidation of 3-phospho-D-glycerate to 3-phosphonooxypyruvate, the first step of the phosphorylated L-serine biosynthesis pathway. Also catalyzes the reversible oxidation of 2-hydroxyglutarate to 2-oxoglutarate.</text>
</comment>
<dbReference type="STRING" id="39495.SAMN02745111_00023"/>
<gene>
    <name evidence="14" type="ORF">SAMN02745111_00023</name>
</gene>
<dbReference type="Proteomes" id="UP000190814">
    <property type="component" value="Unassembled WGS sequence"/>
</dbReference>
<dbReference type="InterPro" id="IPR006139">
    <property type="entry name" value="D-isomer_2_OHA_DH_cat_dom"/>
</dbReference>
<dbReference type="PANTHER" id="PTHR42938">
    <property type="entry name" value="FORMATE DEHYDROGENASE 1"/>
    <property type="match status" value="1"/>
</dbReference>
<dbReference type="InterPro" id="IPR006140">
    <property type="entry name" value="D-isomer_DH_NAD-bd"/>
</dbReference>
<name>A0A1T4V3V0_9FIRM</name>
<comment type="pathway">
    <text evidence="2">Amino-acid biosynthesis; L-serine biosynthesis; L-serine from 3-phospho-D-glycerate: step 1/3.</text>
</comment>
<dbReference type="PROSITE" id="PS00670">
    <property type="entry name" value="D_2_HYDROXYACID_DH_2"/>
    <property type="match status" value="1"/>
</dbReference>
<dbReference type="UniPathway" id="UPA00135">
    <property type="reaction ID" value="UER00196"/>
</dbReference>
<dbReference type="Gene3D" id="3.40.50.720">
    <property type="entry name" value="NAD(P)-binding Rossmann-like Domain"/>
    <property type="match status" value="2"/>
</dbReference>
<evidence type="ECO:0000256" key="1">
    <source>
        <dbReference type="ARBA" id="ARBA00003800"/>
    </source>
</evidence>
<dbReference type="InterPro" id="IPR002912">
    <property type="entry name" value="ACT_dom"/>
</dbReference>
<evidence type="ECO:0000256" key="4">
    <source>
        <dbReference type="ARBA" id="ARBA00013001"/>
    </source>
</evidence>
<evidence type="ECO:0000313" key="14">
    <source>
        <dbReference type="EMBL" id="SKA59564.1"/>
    </source>
</evidence>
<dbReference type="Pfam" id="PF00389">
    <property type="entry name" value="2-Hacid_dh"/>
    <property type="match status" value="1"/>
</dbReference>
<reference evidence="14 15" key="1">
    <citation type="submission" date="2017-02" db="EMBL/GenBank/DDBJ databases">
        <authorList>
            <person name="Peterson S.W."/>
        </authorList>
    </citation>
    <scope>NUCLEOTIDE SEQUENCE [LARGE SCALE GENOMIC DNA]</scope>
    <source>
        <strain evidence="14 15">ATCC 35992</strain>
    </source>
</reference>
<dbReference type="SUPFAM" id="SSF51735">
    <property type="entry name" value="NAD(P)-binding Rossmann-fold domains"/>
    <property type="match status" value="1"/>
</dbReference>
<dbReference type="EMBL" id="FUXZ01000002">
    <property type="protein sequence ID" value="SKA59564.1"/>
    <property type="molecule type" value="Genomic_DNA"/>
</dbReference>
<organism evidence="14 15">
    <name type="scientific">Eubacterium uniforme</name>
    <dbReference type="NCBI Taxonomy" id="39495"/>
    <lineage>
        <taxon>Bacteria</taxon>
        <taxon>Bacillati</taxon>
        <taxon>Bacillota</taxon>
        <taxon>Clostridia</taxon>
        <taxon>Eubacteriales</taxon>
        <taxon>Eubacteriaceae</taxon>
        <taxon>Eubacterium</taxon>
    </lineage>
</organism>
<comment type="catalytic activity">
    <reaction evidence="11">
        <text>(2R)-3-phosphoglycerate + NAD(+) = 3-phosphooxypyruvate + NADH + H(+)</text>
        <dbReference type="Rhea" id="RHEA:12641"/>
        <dbReference type="ChEBI" id="CHEBI:15378"/>
        <dbReference type="ChEBI" id="CHEBI:18110"/>
        <dbReference type="ChEBI" id="CHEBI:57540"/>
        <dbReference type="ChEBI" id="CHEBI:57945"/>
        <dbReference type="ChEBI" id="CHEBI:58272"/>
        <dbReference type="EC" id="1.1.1.95"/>
    </reaction>
</comment>
<dbReference type="PROSITE" id="PS00065">
    <property type="entry name" value="D_2_HYDROXYACID_DH_1"/>
    <property type="match status" value="1"/>
</dbReference>
<evidence type="ECO:0000256" key="12">
    <source>
        <dbReference type="RuleBase" id="RU003719"/>
    </source>
</evidence>
<dbReference type="InterPro" id="IPR029753">
    <property type="entry name" value="D-isomer_DH_CS"/>
</dbReference>
<feature type="domain" description="ACT" evidence="13">
    <location>
        <begin position="318"/>
        <end position="387"/>
    </location>
</feature>
<dbReference type="InterPro" id="IPR036291">
    <property type="entry name" value="NAD(P)-bd_dom_sf"/>
</dbReference>
<evidence type="ECO:0000259" key="13">
    <source>
        <dbReference type="PROSITE" id="PS51671"/>
    </source>
</evidence>
<dbReference type="Gene3D" id="3.30.70.260">
    <property type="match status" value="1"/>
</dbReference>
<dbReference type="EC" id="1.1.1.399" evidence="4"/>
<keyword evidence="8" id="KW-0520">NAD</keyword>
<sequence length="387" mass="41600">MFKYNCLNPIANVGLDIFTDAYEKTDDVNAADAILVRSASMHEMELSDNVKAVARAGAGVNNIPLEDCAKKGVVVFNTPGANANGVKELVVAGMLLASRDAIGGNAWVKENKADENINKSMEKAKKAFAGTEIEGKKLGIIGLGAIGAKLANAAVAMGMEVYGCDPYISVENAWALSRSVNHVSSNEDIFKTCDFISVHVPLLDDTKKMINKDTIAMMKDGVIILNFARDLLVDDDAMEEALKSGKVRKYVTDFPNFKTANMDGVIAFPHLGASTEESEDNCAVMAVNEIRDFLENGNIKNSVNYPACDMGKCTAAGRVTIAHKNVPNMLSQFTNVFASVNANISDMIDKSRGEFAYAILDLDSPADADIVSKLEAIEGVIKVRVIK</sequence>
<evidence type="ECO:0000256" key="2">
    <source>
        <dbReference type="ARBA" id="ARBA00005216"/>
    </source>
</evidence>
<evidence type="ECO:0000256" key="8">
    <source>
        <dbReference type="ARBA" id="ARBA00023027"/>
    </source>
</evidence>